<dbReference type="InterPro" id="IPR025490">
    <property type="entry name" value="RqcP"/>
</dbReference>
<evidence type="ECO:0000256" key="3">
    <source>
        <dbReference type="ARBA" id="ARBA00022884"/>
    </source>
</evidence>
<evidence type="ECO:0000259" key="6">
    <source>
        <dbReference type="SMART" id="SM00363"/>
    </source>
</evidence>
<dbReference type="HAMAP" id="MF_00871">
    <property type="entry name" value="RqcP"/>
    <property type="match status" value="1"/>
</dbReference>
<keyword evidence="2 5" id="KW-0699">rRNA-binding</keyword>
<dbReference type="PIRSF" id="PIRSF038881">
    <property type="entry name" value="RNAbp_HP1423"/>
    <property type="match status" value="1"/>
</dbReference>
<keyword evidence="8" id="KW-1185">Reference proteome</keyword>
<proteinExistence type="inferred from homology"/>
<dbReference type="EMBL" id="JBHTAI010000016">
    <property type="protein sequence ID" value="MFC7151436.1"/>
    <property type="molecule type" value="Genomic_DNA"/>
</dbReference>
<dbReference type="RefSeq" id="WP_378044881.1">
    <property type="nucleotide sequence ID" value="NZ_JBHMDN010000006.1"/>
</dbReference>
<accession>A0ABW2FE65</accession>
<dbReference type="PROSITE" id="PS50889">
    <property type="entry name" value="S4"/>
    <property type="match status" value="1"/>
</dbReference>
<evidence type="ECO:0000313" key="8">
    <source>
        <dbReference type="Proteomes" id="UP001596378"/>
    </source>
</evidence>
<name>A0ABW2FE65_9BACL</name>
<comment type="function">
    <text evidence="5">Key component of the ribosome quality control system (RQC), a ribosome-associated complex that mediates the extraction of incompletely synthesized nascent chains from stalled ribosomes and their subsequent degradation. RqcH recruits Ala-charged tRNA, and with RqcP directs the elongation of stalled nascent chains on 50S ribosomal subunits, leading to non-templated C-terminal alanine extensions (Ala tail). The Ala tail promotes nascent chain degradation. RqcP is associated with the translocation-like movement of the peptidyl-tRNA from the A-site into the P-site.</text>
</comment>
<evidence type="ECO:0000256" key="5">
    <source>
        <dbReference type="HAMAP-Rule" id="MF_00871"/>
    </source>
</evidence>
<feature type="domain" description="RNA-binding S4" evidence="6">
    <location>
        <begin position="1"/>
        <end position="65"/>
    </location>
</feature>
<evidence type="ECO:0000256" key="2">
    <source>
        <dbReference type="ARBA" id="ARBA00022730"/>
    </source>
</evidence>
<dbReference type="CDD" id="cd00165">
    <property type="entry name" value="S4"/>
    <property type="match status" value="1"/>
</dbReference>
<comment type="caution">
    <text evidence="7">The sequence shown here is derived from an EMBL/GenBank/DDBJ whole genome shotgun (WGS) entry which is preliminary data.</text>
</comment>
<dbReference type="Pfam" id="PF01479">
    <property type="entry name" value="S4"/>
    <property type="match status" value="1"/>
</dbReference>
<keyword evidence="4 5" id="KW-0648">Protein biosynthesis</keyword>
<protein>
    <recommendedName>
        <fullName evidence="5">RQC P-site tRNA stabilizing factor</fullName>
        <shortName evidence="5">RqcP</shortName>
    </recommendedName>
    <alternativeName>
        <fullName evidence="5">Ribosome-associated protein quality control protein P</fullName>
    </alternativeName>
</protein>
<gene>
    <name evidence="5" type="primary">rqcP</name>
    <name evidence="7" type="ORF">ACFQMJ_23100</name>
</gene>
<evidence type="ECO:0000313" key="7">
    <source>
        <dbReference type="EMBL" id="MFC7151436.1"/>
    </source>
</evidence>
<comment type="subunit">
    <text evidence="5">Associates with stalled 50S ribosomal subunits. Binds to RqcH, 23S rRNA and the P-site tRNA. Does not require RqcH for association with 50S subunits.</text>
</comment>
<sequence>MRLDKFLKVSRLIKRRTVAKDVSDQGRVLLNGREAKPSATVKIGDELDIQFGQRTLTVRIERLTESTRKEDVAGLYTILKEEVRKREEDPFGL</sequence>
<dbReference type="SMART" id="SM00363">
    <property type="entry name" value="S4"/>
    <property type="match status" value="1"/>
</dbReference>
<evidence type="ECO:0000256" key="1">
    <source>
        <dbReference type="ARBA" id="ARBA00022555"/>
    </source>
</evidence>
<dbReference type="Gene3D" id="3.10.290.10">
    <property type="entry name" value="RNA-binding S4 domain"/>
    <property type="match status" value="1"/>
</dbReference>
<dbReference type="SUPFAM" id="SSF55174">
    <property type="entry name" value="Alpha-L RNA-binding motif"/>
    <property type="match status" value="1"/>
</dbReference>
<evidence type="ECO:0000256" key="4">
    <source>
        <dbReference type="ARBA" id="ARBA00022917"/>
    </source>
</evidence>
<dbReference type="Proteomes" id="UP001596378">
    <property type="component" value="Unassembled WGS sequence"/>
</dbReference>
<organism evidence="7 8">
    <name type="scientific">Cohnella cellulosilytica</name>
    <dbReference type="NCBI Taxonomy" id="986710"/>
    <lineage>
        <taxon>Bacteria</taxon>
        <taxon>Bacillati</taxon>
        <taxon>Bacillota</taxon>
        <taxon>Bacilli</taxon>
        <taxon>Bacillales</taxon>
        <taxon>Paenibacillaceae</taxon>
        <taxon>Cohnella</taxon>
    </lineage>
</organism>
<keyword evidence="1 5" id="KW-0820">tRNA-binding</keyword>
<dbReference type="InterPro" id="IPR036986">
    <property type="entry name" value="S4_RNA-bd_sf"/>
</dbReference>
<reference evidence="8" key="1">
    <citation type="journal article" date="2019" name="Int. J. Syst. Evol. Microbiol.">
        <title>The Global Catalogue of Microorganisms (GCM) 10K type strain sequencing project: providing services to taxonomists for standard genome sequencing and annotation.</title>
        <authorList>
            <consortium name="The Broad Institute Genomics Platform"/>
            <consortium name="The Broad Institute Genome Sequencing Center for Infectious Disease"/>
            <person name="Wu L."/>
            <person name="Ma J."/>
        </authorList>
    </citation>
    <scope>NUCLEOTIDE SEQUENCE [LARGE SCALE GENOMIC DNA]</scope>
    <source>
        <strain evidence="8">KCTC 12907</strain>
    </source>
</reference>
<dbReference type="InterPro" id="IPR002942">
    <property type="entry name" value="S4_RNA-bd"/>
</dbReference>
<keyword evidence="3 5" id="KW-0694">RNA-binding</keyword>
<comment type="similarity">
    <text evidence="5">Belongs to the RqcP family.</text>
</comment>